<evidence type="ECO:0000256" key="6">
    <source>
        <dbReference type="ARBA" id="ARBA00022989"/>
    </source>
</evidence>
<organism evidence="10 11">
    <name type="scientific">Starmerella bacillaris</name>
    <name type="common">Yeast</name>
    <name type="synonym">Candida zemplinina</name>
    <dbReference type="NCBI Taxonomy" id="1247836"/>
    <lineage>
        <taxon>Eukaryota</taxon>
        <taxon>Fungi</taxon>
        <taxon>Dikarya</taxon>
        <taxon>Ascomycota</taxon>
        <taxon>Saccharomycotina</taxon>
        <taxon>Dipodascomycetes</taxon>
        <taxon>Dipodascales</taxon>
        <taxon>Trichomonascaceae</taxon>
        <taxon>Starmerella</taxon>
    </lineage>
</organism>
<keyword evidence="5" id="KW-0029">Amino-acid transport</keyword>
<keyword evidence="11" id="KW-1185">Reference proteome</keyword>
<evidence type="ECO:0000259" key="9">
    <source>
        <dbReference type="Pfam" id="PF01490"/>
    </source>
</evidence>
<proteinExistence type="inferred from homology"/>
<dbReference type="GO" id="GO:0005783">
    <property type="term" value="C:endoplasmic reticulum"/>
    <property type="evidence" value="ECO:0007669"/>
    <property type="project" value="TreeGrafter"/>
</dbReference>
<feature type="transmembrane region" description="Helical" evidence="8">
    <location>
        <begin position="50"/>
        <end position="72"/>
    </location>
</feature>
<comment type="caution">
    <text evidence="10">The sequence shown here is derived from an EMBL/GenBank/DDBJ whole genome shotgun (WGS) entry which is preliminary data.</text>
</comment>
<feature type="transmembrane region" description="Helical" evidence="8">
    <location>
        <begin position="78"/>
        <end position="100"/>
    </location>
</feature>
<comment type="similarity">
    <text evidence="2">Belongs to the amino acid/polyamine transporter 2 family.</text>
</comment>
<dbReference type="GO" id="GO:0016020">
    <property type="term" value="C:membrane"/>
    <property type="evidence" value="ECO:0007669"/>
    <property type="project" value="UniProtKB-SubCell"/>
</dbReference>
<evidence type="ECO:0000313" key="11">
    <source>
        <dbReference type="Proteomes" id="UP001362899"/>
    </source>
</evidence>
<evidence type="ECO:0000256" key="3">
    <source>
        <dbReference type="ARBA" id="ARBA00022448"/>
    </source>
</evidence>
<feature type="transmembrane region" description="Helical" evidence="8">
    <location>
        <begin position="318"/>
        <end position="343"/>
    </location>
</feature>
<dbReference type="InterPro" id="IPR013057">
    <property type="entry name" value="AA_transpt_TM"/>
</dbReference>
<feature type="transmembrane region" description="Helical" evidence="8">
    <location>
        <begin position="380"/>
        <end position="397"/>
    </location>
</feature>
<evidence type="ECO:0000256" key="1">
    <source>
        <dbReference type="ARBA" id="ARBA00004141"/>
    </source>
</evidence>
<dbReference type="AlphaFoldDB" id="A0AAV5RLV1"/>
<accession>A0AAV5RLV1</accession>
<dbReference type="PANTHER" id="PTHR22950">
    <property type="entry name" value="AMINO ACID TRANSPORTER"/>
    <property type="match status" value="1"/>
</dbReference>
<feature type="transmembrane region" description="Helical" evidence="8">
    <location>
        <begin position="125"/>
        <end position="150"/>
    </location>
</feature>
<feature type="transmembrane region" description="Helical" evidence="8">
    <location>
        <begin position="240"/>
        <end position="264"/>
    </location>
</feature>
<evidence type="ECO:0000256" key="5">
    <source>
        <dbReference type="ARBA" id="ARBA00022970"/>
    </source>
</evidence>
<gene>
    <name evidence="10" type="ORF">DASB73_031110</name>
</gene>
<feature type="transmembrane region" description="Helical" evidence="8">
    <location>
        <begin position="355"/>
        <end position="374"/>
    </location>
</feature>
<evidence type="ECO:0000256" key="8">
    <source>
        <dbReference type="SAM" id="Phobius"/>
    </source>
</evidence>
<evidence type="ECO:0000256" key="4">
    <source>
        <dbReference type="ARBA" id="ARBA00022692"/>
    </source>
</evidence>
<comment type="subcellular location">
    <subcellularLocation>
        <location evidence="1">Membrane</location>
        <topology evidence="1">Multi-pass membrane protein</topology>
    </subcellularLocation>
</comment>
<keyword evidence="6 8" id="KW-1133">Transmembrane helix</keyword>
<protein>
    <submittedName>
        <fullName evidence="10">Avt2 protein</fullName>
    </submittedName>
</protein>
<keyword evidence="7 8" id="KW-0472">Membrane</keyword>
<evidence type="ECO:0000256" key="7">
    <source>
        <dbReference type="ARBA" id="ARBA00023136"/>
    </source>
</evidence>
<evidence type="ECO:0000313" key="10">
    <source>
        <dbReference type="EMBL" id="GMM52148.1"/>
    </source>
</evidence>
<dbReference type="Pfam" id="PF01490">
    <property type="entry name" value="Aa_trans"/>
    <property type="match status" value="1"/>
</dbReference>
<dbReference type="EMBL" id="BTGC01000008">
    <property type="protein sequence ID" value="GMM52148.1"/>
    <property type="molecule type" value="Genomic_DNA"/>
</dbReference>
<evidence type="ECO:0000256" key="2">
    <source>
        <dbReference type="ARBA" id="ARBA00008066"/>
    </source>
</evidence>
<dbReference type="PANTHER" id="PTHR22950:SF458">
    <property type="entry name" value="SODIUM-COUPLED NEUTRAL AMINO ACID TRANSPORTER 11-RELATED"/>
    <property type="match status" value="1"/>
</dbReference>
<dbReference type="Proteomes" id="UP001362899">
    <property type="component" value="Unassembled WGS sequence"/>
</dbReference>
<dbReference type="GO" id="GO:0015179">
    <property type="term" value="F:L-amino acid transmembrane transporter activity"/>
    <property type="evidence" value="ECO:0007669"/>
    <property type="project" value="TreeGrafter"/>
</dbReference>
<feature type="domain" description="Amino acid transporter transmembrane" evidence="9">
    <location>
        <begin position="47"/>
        <end position="436"/>
    </location>
</feature>
<keyword evidence="4 8" id="KW-0812">Transmembrane</keyword>
<feature type="transmembrane region" description="Helical" evidence="8">
    <location>
        <begin position="417"/>
        <end position="437"/>
    </location>
</feature>
<keyword evidence="3" id="KW-0813">Transport</keyword>
<sequence>MESVDDDDFSINSLSEFDIDEVSDREDLGLLGQPNQQLLTSATDSGKSNLWMAFMNMANSIIGAGIIGQAYALKQAGLLAGVLLLIGLSFVIDWTIRLMVTNSKLSGMKTYQSTVKQCFGRTGMFVISIAQGLFAFGGCIAFCVIIGDTIPHILRAIFPHAIDHPASKFFTGRLSAIVFCVIGISYPLSLNRNIASLAKASALALVSMALITLTVVIRGPQVAPDDAHLSARLLTLNTNFFQAVSIISFAFVCHHNTLLIYNSLKTPTLNRFAKVVHWSVGVSAVCCLALGVSGFLSFKNQTESNVLNNFPGNDIMANIARFCFGFNMVTTLPLEIFVCRSVLGEYLFKEEMPTIYHFAITTALILATTGISLLTCDLGVILELVGASAACTMAYILPQMCFLKLSAKPKYDWEKVACYICITFGVIVMLLSTVMTLRHMNSGAHKTCPSW</sequence>
<feature type="transmembrane region" description="Helical" evidence="8">
    <location>
        <begin position="200"/>
        <end position="220"/>
    </location>
</feature>
<reference evidence="10 11" key="1">
    <citation type="journal article" date="2023" name="Elife">
        <title>Identification of key yeast species and microbe-microbe interactions impacting larval growth of Drosophila in the wild.</title>
        <authorList>
            <person name="Mure A."/>
            <person name="Sugiura Y."/>
            <person name="Maeda R."/>
            <person name="Honda K."/>
            <person name="Sakurai N."/>
            <person name="Takahashi Y."/>
            <person name="Watada M."/>
            <person name="Katoh T."/>
            <person name="Gotoh A."/>
            <person name="Gotoh Y."/>
            <person name="Taniguchi I."/>
            <person name="Nakamura K."/>
            <person name="Hayashi T."/>
            <person name="Katayama T."/>
            <person name="Uemura T."/>
            <person name="Hattori Y."/>
        </authorList>
    </citation>
    <scope>NUCLEOTIDE SEQUENCE [LARGE SCALE GENOMIC DNA]</scope>
    <source>
        <strain evidence="10 11">SB-73</strain>
    </source>
</reference>
<feature type="transmembrane region" description="Helical" evidence="8">
    <location>
        <begin position="170"/>
        <end position="188"/>
    </location>
</feature>
<name>A0AAV5RLV1_STABA</name>
<feature type="transmembrane region" description="Helical" evidence="8">
    <location>
        <begin position="276"/>
        <end position="298"/>
    </location>
</feature>